<keyword evidence="2" id="KW-0472">Membrane</keyword>
<feature type="region of interest" description="Disordered" evidence="1">
    <location>
        <begin position="105"/>
        <end position="127"/>
    </location>
</feature>
<feature type="region of interest" description="Disordered" evidence="1">
    <location>
        <begin position="326"/>
        <end position="345"/>
    </location>
</feature>
<feature type="compositionally biased region" description="Basic and acidic residues" evidence="1">
    <location>
        <begin position="18"/>
        <end position="37"/>
    </location>
</feature>
<evidence type="ECO:0000256" key="1">
    <source>
        <dbReference type="SAM" id="MobiDB-lite"/>
    </source>
</evidence>
<feature type="transmembrane region" description="Helical" evidence="2">
    <location>
        <begin position="69"/>
        <end position="87"/>
    </location>
</feature>
<dbReference type="RefSeq" id="WP_073787824.1">
    <property type="nucleotide sequence ID" value="NZ_LFBV01000002.1"/>
</dbReference>
<name>A0A1Q4VBW0_9ACTN</name>
<organism evidence="3 4">
    <name type="scientific">Streptomyces uncialis</name>
    <dbReference type="NCBI Taxonomy" id="1048205"/>
    <lineage>
        <taxon>Bacteria</taxon>
        <taxon>Bacillati</taxon>
        <taxon>Actinomycetota</taxon>
        <taxon>Actinomycetes</taxon>
        <taxon>Kitasatosporales</taxon>
        <taxon>Streptomycetaceae</taxon>
        <taxon>Streptomyces</taxon>
    </lineage>
</organism>
<dbReference type="AlphaFoldDB" id="A0A1Q4VBW0"/>
<keyword evidence="2" id="KW-0812">Transmembrane</keyword>
<dbReference type="EMBL" id="LFBV01000002">
    <property type="protein sequence ID" value="OKH95293.1"/>
    <property type="molecule type" value="Genomic_DNA"/>
</dbReference>
<comment type="caution">
    <text evidence="3">The sequence shown here is derived from an EMBL/GenBank/DDBJ whole genome shotgun (WGS) entry which is preliminary data.</text>
</comment>
<protein>
    <submittedName>
        <fullName evidence="3">Membrane protein</fullName>
    </submittedName>
</protein>
<sequence>MNAGGEKNGSSVPDEEWDRFLRESVDGTPDAPKEPSARARIVARRLRDEPAEPTPWRTYTPARPKRRTGWYLAGLVAVFALLLLALAPGQVSGWFTGEADHGPIAMESARPQQPPPSELAQRPTLDEPFKGSPAERWADGTAGITMPAAKATGWMSEAQVARALGRSRDFLAASSLDAGVLRGERPAEAIALINPHQRDVEDFLATAFRAPTAENDPLLLFSRFDTTRTRLVGDVVKTRGRITYREGGKGAVQVSTDVTYVYPVTRAAAGSDEIIRTIVRREIVLSWDDPAKVITERDTASLVSYKVDMTNGGCDDHTGGYLIPEFGAGQGSARPSDAPEVDPYDRSMSMTDLLRASPDGECVTASRS</sequence>
<evidence type="ECO:0000313" key="4">
    <source>
        <dbReference type="Proteomes" id="UP000186455"/>
    </source>
</evidence>
<dbReference type="Proteomes" id="UP000186455">
    <property type="component" value="Unassembled WGS sequence"/>
</dbReference>
<proteinExistence type="predicted"/>
<accession>A0A1Q4VBW0</accession>
<evidence type="ECO:0000256" key="2">
    <source>
        <dbReference type="SAM" id="Phobius"/>
    </source>
</evidence>
<keyword evidence="4" id="KW-1185">Reference proteome</keyword>
<reference evidence="3 4" key="1">
    <citation type="submission" date="2015-06" db="EMBL/GenBank/DDBJ databases">
        <title>Cloning and characterization of the uncialamcin biosynthetic gene cluster.</title>
        <authorList>
            <person name="Yan X."/>
            <person name="Huang T."/>
            <person name="Ge H."/>
            <person name="Shen B."/>
        </authorList>
    </citation>
    <scope>NUCLEOTIDE SEQUENCE [LARGE SCALE GENOMIC DNA]</scope>
    <source>
        <strain evidence="3 4">DCA2648</strain>
    </source>
</reference>
<evidence type="ECO:0000313" key="3">
    <source>
        <dbReference type="EMBL" id="OKH95293.1"/>
    </source>
</evidence>
<gene>
    <name evidence="3" type="ORF">AB852_12575</name>
</gene>
<feature type="region of interest" description="Disordered" evidence="1">
    <location>
        <begin position="1"/>
        <end position="61"/>
    </location>
</feature>
<dbReference type="STRING" id="1048205.AB852_12575"/>
<keyword evidence="2" id="KW-1133">Transmembrane helix</keyword>